<evidence type="ECO:0000256" key="1">
    <source>
        <dbReference type="SAM" id="Phobius"/>
    </source>
</evidence>
<reference evidence="3" key="1">
    <citation type="journal article" date="2019" name="Int. J. Syst. Evol. Microbiol.">
        <title>The Global Catalogue of Microorganisms (GCM) 10K type strain sequencing project: providing services to taxonomists for standard genome sequencing and annotation.</title>
        <authorList>
            <consortium name="The Broad Institute Genomics Platform"/>
            <consortium name="The Broad Institute Genome Sequencing Center for Infectious Disease"/>
            <person name="Wu L."/>
            <person name="Ma J."/>
        </authorList>
    </citation>
    <scope>NUCLEOTIDE SEQUENCE [LARGE SCALE GENOMIC DNA]</scope>
    <source>
        <strain evidence="3">JCM 4087</strain>
    </source>
</reference>
<keyword evidence="1" id="KW-0812">Transmembrane</keyword>
<proteinExistence type="predicted"/>
<keyword evidence="3" id="KW-1185">Reference proteome</keyword>
<dbReference type="RefSeq" id="WP_263339875.1">
    <property type="nucleotide sequence ID" value="NZ_JAGSYH010000005.1"/>
</dbReference>
<dbReference type="InterPro" id="IPR021218">
    <property type="entry name" value="DUF2784"/>
</dbReference>
<gene>
    <name evidence="2" type="ORF">ACFPT7_13160</name>
</gene>
<protein>
    <submittedName>
        <fullName evidence="2">DUF2784 domain-containing protein</fullName>
    </submittedName>
</protein>
<evidence type="ECO:0000313" key="2">
    <source>
        <dbReference type="EMBL" id="MFC5863247.1"/>
    </source>
</evidence>
<feature type="transmembrane region" description="Helical" evidence="1">
    <location>
        <begin position="91"/>
        <end position="110"/>
    </location>
</feature>
<comment type="caution">
    <text evidence="2">The sequence shown here is derived from an EMBL/GenBank/DDBJ whole genome shotgun (WGS) entry which is preliminary data.</text>
</comment>
<sequence>MAELAVLVLSFHLAWLLLVIFGAIWTRGRPWWSVLHILALLWGIVVEVSPWPCPLTLAEKYFESRAGWAAYHGSFLLHYLDAIVYPNLPDWVVTIAGVSVCALNLGVYCWRLRKGELFRSKARGT</sequence>
<dbReference type="Pfam" id="PF10861">
    <property type="entry name" value="DUF2784"/>
    <property type="match status" value="1"/>
</dbReference>
<organism evidence="2 3">
    <name type="scientific">Acidicapsa dinghuensis</name>
    <dbReference type="NCBI Taxonomy" id="2218256"/>
    <lineage>
        <taxon>Bacteria</taxon>
        <taxon>Pseudomonadati</taxon>
        <taxon>Acidobacteriota</taxon>
        <taxon>Terriglobia</taxon>
        <taxon>Terriglobales</taxon>
        <taxon>Acidobacteriaceae</taxon>
        <taxon>Acidicapsa</taxon>
    </lineage>
</organism>
<feature type="transmembrane region" description="Helical" evidence="1">
    <location>
        <begin position="32"/>
        <end position="54"/>
    </location>
</feature>
<name>A0ABW1EJ04_9BACT</name>
<accession>A0ABW1EJ04</accession>
<dbReference type="EMBL" id="JBHSPH010000003">
    <property type="protein sequence ID" value="MFC5863247.1"/>
    <property type="molecule type" value="Genomic_DNA"/>
</dbReference>
<evidence type="ECO:0000313" key="3">
    <source>
        <dbReference type="Proteomes" id="UP001596091"/>
    </source>
</evidence>
<keyword evidence="1" id="KW-1133">Transmembrane helix</keyword>
<keyword evidence="1" id="KW-0472">Membrane</keyword>
<dbReference type="Proteomes" id="UP001596091">
    <property type="component" value="Unassembled WGS sequence"/>
</dbReference>